<accession>A0A9X1Y638</accession>
<dbReference type="InterPro" id="IPR019904">
    <property type="entry name" value="Peroxiredoxin_OsmC"/>
</dbReference>
<dbReference type="EMBL" id="JALPRX010000046">
    <property type="protein sequence ID" value="MCK8784939.1"/>
    <property type="molecule type" value="Genomic_DNA"/>
</dbReference>
<dbReference type="PANTHER" id="PTHR42830:SF1">
    <property type="entry name" value="OSMOTICALLY INDUCIBLE FAMILY PROTEIN"/>
    <property type="match status" value="1"/>
</dbReference>
<dbReference type="InterPro" id="IPR052707">
    <property type="entry name" value="OsmC_Ohr_Peroxiredoxin"/>
</dbReference>
<evidence type="ECO:0000313" key="2">
    <source>
        <dbReference type="EMBL" id="MCK8784939.1"/>
    </source>
</evidence>
<evidence type="ECO:0000313" key="3">
    <source>
        <dbReference type="Proteomes" id="UP001139516"/>
    </source>
</evidence>
<dbReference type="AlphaFoldDB" id="A0A9X1Y638"/>
<dbReference type="Gene3D" id="3.30.300.20">
    <property type="match status" value="1"/>
</dbReference>
<dbReference type="NCBIfam" id="TIGR03562">
    <property type="entry name" value="osmo_induc_OsmC"/>
    <property type="match status" value="1"/>
</dbReference>
<dbReference type="Proteomes" id="UP001139516">
    <property type="component" value="Unassembled WGS sequence"/>
</dbReference>
<dbReference type="RefSeq" id="WP_248667064.1">
    <property type="nucleotide sequence ID" value="NZ_JALPRX010000046.1"/>
</dbReference>
<reference evidence="2" key="1">
    <citation type="submission" date="2022-04" db="EMBL/GenBank/DDBJ databases">
        <title>Roseomonas acroporae sp. nov., isolated from coral Acropora digitifera.</title>
        <authorList>
            <person name="Sun H."/>
        </authorList>
    </citation>
    <scope>NUCLEOTIDE SEQUENCE</scope>
    <source>
        <strain evidence="2">NAR14</strain>
    </source>
</reference>
<dbReference type="InterPro" id="IPR003718">
    <property type="entry name" value="OsmC/Ohr_fam"/>
</dbReference>
<feature type="region of interest" description="Disordered" evidence="1">
    <location>
        <begin position="1"/>
        <end position="26"/>
    </location>
</feature>
<name>A0A9X1Y638_9PROT</name>
<gene>
    <name evidence="2" type="ORF">M0638_11155</name>
</gene>
<dbReference type="GO" id="GO:0006979">
    <property type="term" value="P:response to oxidative stress"/>
    <property type="evidence" value="ECO:0007669"/>
    <property type="project" value="InterPro"/>
</dbReference>
<dbReference type="InterPro" id="IPR015946">
    <property type="entry name" value="KH_dom-like_a/b"/>
</dbReference>
<dbReference type="InterPro" id="IPR036102">
    <property type="entry name" value="OsmC/Ohrsf"/>
</dbReference>
<dbReference type="GO" id="GO:0004601">
    <property type="term" value="F:peroxidase activity"/>
    <property type="evidence" value="ECO:0007669"/>
    <property type="project" value="InterPro"/>
</dbReference>
<evidence type="ECO:0000256" key="1">
    <source>
        <dbReference type="SAM" id="MobiDB-lite"/>
    </source>
</evidence>
<dbReference type="Pfam" id="PF02566">
    <property type="entry name" value="OsmC"/>
    <property type="match status" value="1"/>
</dbReference>
<comment type="caution">
    <text evidence="2">The sequence shown here is derived from an EMBL/GenBank/DDBJ whole genome shotgun (WGS) entry which is preliminary data.</text>
</comment>
<proteinExistence type="predicted"/>
<protein>
    <submittedName>
        <fullName evidence="2">OsmC family protein</fullName>
    </submittedName>
</protein>
<sequence length="143" mass="14903">MAAIKRNATARWTGTGKDGKGALTTQSGVLSDSQYGFNTRFENGPGTNPEELIAAAHAGCFTMALAFQISGAGHTPESLETKAVVSLEKEGEGFTVTASALTLHGVVPGMSEEEFRRLAGVAEKNCPISKVLNAKITLEATFG</sequence>
<keyword evidence="3" id="KW-1185">Reference proteome</keyword>
<organism evidence="2 3">
    <name type="scientific">Roseomonas acroporae</name>
    <dbReference type="NCBI Taxonomy" id="2937791"/>
    <lineage>
        <taxon>Bacteria</taxon>
        <taxon>Pseudomonadati</taxon>
        <taxon>Pseudomonadota</taxon>
        <taxon>Alphaproteobacteria</taxon>
        <taxon>Acetobacterales</taxon>
        <taxon>Roseomonadaceae</taxon>
        <taxon>Roseomonas</taxon>
    </lineage>
</organism>
<dbReference type="PANTHER" id="PTHR42830">
    <property type="entry name" value="OSMOTICALLY INDUCIBLE FAMILY PROTEIN"/>
    <property type="match status" value="1"/>
</dbReference>
<dbReference type="SUPFAM" id="SSF82784">
    <property type="entry name" value="OsmC-like"/>
    <property type="match status" value="1"/>
</dbReference>